<dbReference type="NCBIfam" id="NF005559">
    <property type="entry name" value="PRK07231.1"/>
    <property type="match status" value="1"/>
</dbReference>
<evidence type="ECO:0000256" key="1">
    <source>
        <dbReference type="ARBA" id="ARBA00006484"/>
    </source>
</evidence>
<dbReference type="SUPFAM" id="SSF51735">
    <property type="entry name" value="NAD(P)-binding Rossmann-fold domains"/>
    <property type="match status" value="1"/>
</dbReference>
<accession>A0A381XMY3</accession>
<dbReference type="PROSITE" id="PS00061">
    <property type="entry name" value="ADH_SHORT"/>
    <property type="match status" value="1"/>
</dbReference>
<dbReference type="PANTHER" id="PTHR24321">
    <property type="entry name" value="DEHYDROGENASES, SHORT CHAIN"/>
    <property type="match status" value="1"/>
</dbReference>
<dbReference type="PRINTS" id="PR00080">
    <property type="entry name" value="SDRFAMILY"/>
</dbReference>
<gene>
    <name evidence="3" type="ORF">METZ01_LOCUS118912</name>
</gene>
<organism evidence="3">
    <name type="scientific">marine metagenome</name>
    <dbReference type="NCBI Taxonomy" id="408172"/>
    <lineage>
        <taxon>unclassified sequences</taxon>
        <taxon>metagenomes</taxon>
        <taxon>ecological metagenomes</taxon>
    </lineage>
</organism>
<dbReference type="GO" id="GO:0016491">
    <property type="term" value="F:oxidoreductase activity"/>
    <property type="evidence" value="ECO:0007669"/>
    <property type="project" value="UniProtKB-KW"/>
</dbReference>
<sequence length="258" mass="27067">MLKGKERLAGKKVFVTGGSSGIGRAICSVFALEGAQIFIADIDSNGGLETAKIINTQGRIADFCQTDVSNSQSVHNSVRMAIDTMGGIDVLVNDAAAFVFGTVEQASSEDWAKVLGVNVLGTVHTVRESLPFLRESSNAAIVNIASVSSFIAQPAFVPYNTSKGALLQLTRCLAMDLAEDGIRVNCVCPGSIYTPATERHIAFEKANKKEFLKAAGEGSLLKRVGTPEEVAYAALFLASDEASFITGTQLVVDGGATA</sequence>
<protein>
    <submittedName>
        <fullName evidence="3">Uncharacterized protein</fullName>
    </submittedName>
</protein>
<comment type="similarity">
    <text evidence="1">Belongs to the short-chain dehydrogenases/reductases (SDR) family.</text>
</comment>
<dbReference type="FunFam" id="3.40.50.720:FF:000084">
    <property type="entry name" value="Short-chain dehydrogenase reductase"/>
    <property type="match status" value="1"/>
</dbReference>
<evidence type="ECO:0000313" key="3">
    <source>
        <dbReference type="EMBL" id="SVA66058.1"/>
    </source>
</evidence>
<dbReference type="PANTHER" id="PTHR24321:SF8">
    <property type="entry name" value="ESTRADIOL 17-BETA-DEHYDROGENASE 8-RELATED"/>
    <property type="match status" value="1"/>
</dbReference>
<dbReference type="PRINTS" id="PR00081">
    <property type="entry name" value="GDHRDH"/>
</dbReference>
<dbReference type="Pfam" id="PF13561">
    <property type="entry name" value="adh_short_C2"/>
    <property type="match status" value="1"/>
</dbReference>
<reference evidence="3" key="1">
    <citation type="submission" date="2018-05" db="EMBL/GenBank/DDBJ databases">
        <authorList>
            <person name="Lanie J.A."/>
            <person name="Ng W.-L."/>
            <person name="Kazmierczak K.M."/>
            <person name="Andrzejewski T.M."/>
            <person name="Davidsen T.M."/>
            <person name="Wayne K.J."/>
            <person name="Tettelin H."/>
            <person name="Glass J.I."/>
            <person name="Rusch D."/>
            <person name="Podicherti R."/>
            <person name="Tsui H.-C.T."/>
            <person name="Winkler M.E."/>
        </authorList>
    </citation>
    <scope>NUCLEOTIDE SEQUENCE</scope>
</reference>
<keyword evidence="2" id="KW-0560">Oxidoreductase</keyword>
<proteinExistence type="inferred from homology"/>
<evidence type="ECO:0000256" key="2">
    <source>
        <dbReference type="ARBA" id="ARBA00023002"/>
    </source>
</evidence>
<dbReference type="CDD" id="cd05233">
    <property type="entry name" value="SDR_c"/>
    <property type="match status" value="1"/>
</dbReference>
<dbReference type="Gene3D" id="3.40.50.720">
    <property type="entry name" value="NAD(P)-binding Rossmann-like Domain"/>
    <property type="match status" value="1"/>
</dbReference>
<dbReference type="InterPro" id="IPR020904">
    <property type="entry name" value="Sc_DH/Rdtase_CS"/>
</dbReference>
<name>A0A381XMY3_9ZZZZ</name>
<dbReference type="InterPro" id="IPR036291">
    <property type="entry name" value="NAD(P)-bd_dom_sf"/>
</dbReference>
<dbReference type="AlphaFoldDB" id="A0A381XMY3"/>
<dbReference type="InterPro" id="IPR002347">
    <property type="entry name" value="SDR_fam"/>
</dbReference>
<dbReference type="EMBL" id="UINC01015741">
    <property type="protein sequence ID" value="SVA66058.1"/>
    <property type="molecule type" value="Genomic_DNA"/>
</dbReference>